<accession>A0A560I265</accession>
<gene>
    <name evidence="2" type="ORF">FBZ95_10930</name>
</gene>
<organism evidence="2 3">
    <name type="scientific">Bradyrhizobium sacchari</name>
    <dbReference type="NCBI Taxonomy" id="1399419"/>
    <lineage>
        <taxon>Bacteria</taxon>
        <taxon>Pseudomonadati</taxon>
        <taxon>Pseudomonadota</taxon>
        <taxon>Alphaproteobacteria</taxon>
        <taxon>Hyphomicrobiales</taxon>
        <taxon>Nitrobacteraceae</taxon>
        <taxon>Bradyrhizobium</taxon>
    </lineage>
</organism>
<protein>
    <submittedName>
        <fullName evidence="2">Uncharacterized protein</fullName>
    </submittedName>
</protein>
<keyword evidence="3" id="KW-1185">Reference proteome</keyword>
<reference evidence="2 3" key="1">
    <citation type="submission" date="2019-06" db="EMBL/GenBank/DDBJ databases">
        <title>Genomic Encyclopedia of Type Strains, Phase IV (KMG-V): Genome sequencing to study the core and pangenomes of soil and plant-associated prokaryotes.</title>
        <authorList>
            <person name="Whitman W."/>
        </authorList>
    </citation>
    <scope>NUCLEOTIDE SEQUENCE [LARGE SCALE GENOMIC DNA]</scope>
    <source>
        <strain evidence="2 3">BR 10556</strain>
    </source>
</reference>
<evidence type="ECO:0000313" key="2">
    <source>
        <dbReference type="EMBL" id="TWB69434.1"/>
    </source>
</evidence>
<evidence type="ECO:0000313" key="3">
    <source>
        <dbReference type="Proteomes" id="UP000315914"/>
    </source>
</evidence>
<comment type="caution">
    <text evidence="2">The sequence shown here is derived from an EMBL/GenBank/DDBJ whole genome shotgun (WGS) entry which is preliminary data.</text>
</comment>
<name>A0A560I265_9BRAD</name>
<dbReference type="AlphaFoldDB" id="A0A560I265"/>
<evidence type="ECO:0000256" key="1">
    <source>
        <dbReference type="SAM" id="MobiDB-lite"/>
    </source>
</evidence>
<dbReference type="Proteomes" id="UP000315914">
    <property type="component" value="Unassembled WGS sequence"/>
</dbReference>
<sequence>MRSWTVAQVHSAATRAPPSPPRNRPHQRSTELSQAIVRRGGTSGVLRVPPYCALYPDPYRQDRNQQELRQRQEPCLQHQHQLASSREQLLQISRCEDSHRGIQSRRRCRTWRRQHACQLNRVWLLRSKSTANGTICGWPAMIVSYGLSRKPRKPSVSTELGKTHAGLVEEIETILDHKPSLVARGPNIQMRRRPSVWPRIHGWDAGTASNLG</sequence>
<dbReference type="EMBL" id="VITW01000009">
    <property type="protein sequence ID" value="TWB69434.1"/>
    <property type="molecule type" value="Genomic_DNA"/>
</dbReference>
<feature type="region of interest" description="Disordered" evidence="1">
    <location>
        <begin position="1"/>
        <end position="32"/>
    </location>
</feature>
<proteinExistence type="predicted"/>